<dbReference type="EMBL" id="VSRR010002753">
    <property type="protein sequence ID" value="MPC33068.1"/>
    <property type="molecule type" value="Genomic_DNA"/>
</dbReference>
<comment type="caution">
    <text evidence="1">The sequence shown here is derived from an EMBL/GenBank/DDBJ whole genome shotgun (WGS) entry which is preliminary data.</text>
</comment>
<name>A0A5B7EI80_PORTR</name>
<evidence type="ECO:0000313" key="2">
    <source>
        <dbReference type="Proteomes" id="UP000324222"/>
    </source>
</evidence>
<keyword evidence="2" id="KW-1185">Reference proteome</keyword>
<accession>A0A5B7EI80</accession>
<sequence>MNMETRHGIAGVDIVITSWNTLRGIGKLEQRVQKDFRQLERCLET</sequence>
<dbReference type="AlphaFoldDB" id="A0A5B7EI80"/>
<organism evidence="1 2">
    <name type="scientific">Portunus trituberculatus</name>
    <name type="common">Swimming crab</name>
    <name type="synonym">Neptunus trituberculatus</name>
    <dbReference type="NCBI Taxonomy" id="210409"/>
    <lineage>
        <taxon>Eukaryota</taxon>
        <taxon>Metazoa</taxon>
        <taxon>Ecdysozoa</taxon>
        <taxon>Arthropoda</taxon>
        <taxon>Crustacea</taxon>
        <taxon>Multicrustacea</taxon>
        <taxon>Malacostraca</taxon>
        <taxon>Eumalacostraca</taxon>
        <taxon>Eucarida</taxon>
        <taxon>Decapoda</taxon>
        <taxon>Pleocyemata</taxon>
        <taxon>Brachyura</taxon>
        <taxon>Eubrachyura</taxon>
        <taxon>Portunoidea</taxon>
        <taxon>Portunidae</taxon>
        <taxon>Portuninae</taxon>
        <taxon>Portunus</taxon>
    </lineage>
</organism>
<gene>
    <name evidence="1" type="ORF">E2C01_026408</name>
</gene>
<proteinExistence type="predicted"/>
<reference evidence="1 2" key="1">
    <citation type="submission" date="2019-05" db="EMBL/GenBank/DDBJ databases">
        <title>Another draft genome of Portunus trituberculatus and its Hox gene families provides insights of decapod evolution.</title>
        <authorList>
            <person name="Jeong J.-H."/>
            <person name="Song I."/>
            <person name="Kim S."/>
            <person name="Choi T."/>
            <person name="Kim D."/>
            <person name="Ryu S."/>
            <person name="Kim W."/>
        </authorList>
    </citation>
    <scope>NUCLEOTIDE SEQUENCE [LARGE SCALE GENOMIC DNA]</scope>
    <source>
        <tissue evidence="1">Muscle</tissue>
    </source>
</reference>
<evidence type="ECO:0000313" key="1">
    <source>
        <dbReference type="EMBL" id="MPC33068.1"/>
    </source>
</evidence>
<protein>
    <submittedName>
        <fullName evidence="1">Uncharacterized protein</fullName>
    </submittedName>
</protein>
<dbReference type="Proteomes" id="UP000324222">
    <property type="component" value="Unassembled WGS sequence"/>
</dbReference>